<reference evidence="8 9" key="1">
    <citation type="journal article" date="2018" name="Front. Microbiol.">
        <title>Genome-Wide Analysis of Corynespora cassiicola Leaf Fall Disease Putative Effectors.</title>
        <authorList>
            <person name="Lopez D."/>
            <person name="Ribeiro S."/>
            <person name="Label P."/>
            <person name="Fumanal B."/>
            <person name="Venisse J.S."/>
            <person name="Kohler A."/>
            <person name="de Oliveira R.R."/>
            <person name="Labutti K."/>
            <person name="Lipzen A."/>
            <person name="Lail K."/>
            <person name="Bauer D."/>
            <person name="Ohm R.A."/>
            <person name="Barry K.W."/>
            <person name="Spatafora J."/>
            <person name="Grigoriev I.V."/>
            <person name="Martin F.M."/>
            <person name="Pujade-Renaud V."/>
        </authorList>
    </citation>
    <scope>NUCLEOTIDE SEQUENCE [LARGE SCALE GENOMIC DNA]</scope>
    <source>
        <strain evidence="8 9">Philippines</strain>
    </source>
</reference>
<keyword evidence="4" id="KW-0496">Mitochondrion</keyword>
<evidence type="ECO:0000256" key="3">
    <source>
        <dbReference type="ARBA" id="ARBA00022737"/>
    </source>
</evidence>
<accession>A0A2T2PAC4</accession>
<evidence type="ECO:0000256" key="2">
    <source>
        <dbReference type="ARBA" id="ARBA00022692"/>
    </source>
</evidence>
<feature type="compositionally biased region" description="Pro residues" evidence="7">
    <location>
        <begin position="20"/>
        <end position="36"/>
    </location>
</feature>
<dbReference type="SUPFAM" id="SSF103506">
    <property type="entry name" value="Mitochondrial carrier"/>
    <property type="match status" value="1"/>
</dbReference>
<keyword evidence="2" id="KW-0812">Transmembrane</keyword>
<sequence length="532" mass="57860">MATSRDAPNPLRPYYIPPSIGLPPDVPQNTPQPQPTPSYSSRTPKPSFGSQARDILSDLDYDSYFPDSSPTVAEHAKKLLDQALWNYTSVLLAQPFEVAKTILQVHQAAGQAPPGLLVNGEELRSRPNSFASGKFEDYPSDESDDDSPGYFTSAAPRLRDSSYSPTRSTSHSPDRRRRHVPRRSQSSTPTQAPPAAPRRLELRKADSLLEVIGQLWQKESAWGVWKGTNATFVYNFLLKTTESWTRSLLSALFNVPDPGLMGTVGSGIGGLDIIDSPSPLMSLAVAMAASAVAAVLLAPLDLIRTRLIVTPTSAPPRTIYPSLSLLPSLSISPSLLPITLLHATLPTFVSSSTPLVLRSTFSIDPIITPSTYSFGTFLSSTAELFLRLPLETVLRRGQVDLLQDYENQRLAAEYRDLPNEERGGRSSRSPVYGMENEDPSVRSFKTIVNPGPYRGLFGTMWFIVREEGVQISGPGAKAAAQQGQSRPASFSTRTRVRKGQGVHGLWRGWRVGFWGLVGVWGAAALGGGGGEF</sequence>
<dbReference type="AlphaFoldDB" id="A0A2T2PAC4"/>
<evidence type="ECO:0000256" key="7">
    <source>
        <dbReference type="SAM" id="MobiDB-lite"/>
    </source>
</evidence>
<feature type="region of interest" description="Disordered" evidence="7">
    <location>
        <begin position="128"/>
        <end position="199"/>
    </location>
</feature>
<protein>
    <recommendedName>
        <fullName evidence="10">Mitochondrial carrier</fullName>
    </recommendedName>
</protein>
<dbReference type="EMBL" id="KZ678128">
    <property type="protein sequence ID" value="PSN74506.1"/>
    <property type="molecule type" value="Genomic_DNA"/>
</dbReference>
<proteinExistence type="predicted"/>
<organism evidence="8 9">
    <name type="scientific">Corynespora cassiicola Philippines</name>
    <dbReference type="NCBI Taxonomy" id="1448308"/>
    <lineage>
        <taxon>Eukaryota</taxon>
        <taxon>Fungi</taxon>
        <taxon>Dikarya</taxon>
        <taxon>Ascomycota</taxon>
        <taxon>Pezizomycotina</taxon>
        <taxon>Dothideomycetes</taxon>
        <taxon>Pleosporomycetidae</taxon>
        <taxon>Pleosporales</taxon>
        <taxon>Corynesporascaceae</taxon>
        <taxon>Corynespora</taxon>
    </lineage>
</organism>
<evidence type="ECO:0000313" key="9">
    <source>
        <dbReference type="Proteomes" id="UP000240883"/>
    </source>
</evidence>
<evidence type="ECO:0008006" key="10">
    <source>
        <dbReference type="Google" id="ProtNLM"/>
    </source>
</evidence>
<feature type="region of interest" description="Disordered" evidence="7">
    <location>
        <begin position="415"/>
        <end position="437"/>
    </location>
</feature>
<feature type="region of interest" description="Disordered" evidence="7">
    <location>
        <begin position="1"/>
        <end position="53"/>
    </location>
</feature>
<keyword evidence="9" id="KW-1185">Reference proteome</keyword>
<evidence type="ECO:0000256" key="6">
    <source>
        <dbReference type="ARBA" id="ARBA00023136"/>
    </source>
</evidence>
<dbReference type="Gene3D" id="1.50.40.10">
    <property type="entry name" value="Mitochondrial carrier domain"/>
    <property type="match status" value="1"/>
</dbReference>
<feature type="compositionally biased region" description="Low complexity" evidence="7">
    <location>
        <begin position="161"/>
        <end position="171"/>
    </location>
</feature>
<evidence type="ECO:0000256" key="5">
    <source>
        <dbReference type="ARBA" id="ARBA00022989"/>
    </source>
</evidence>
<comment type="subcellular location">
    <subcellularLocation>
        <location evidence="1">Mitochondrion membrane</location>
    </subcellularLocation>
</comment>
<dbReference type="InterPro" id="IPR023395">
    <property type="entry name" value="MCP_dom_sf"/>
</dbReference>
<dbReference type="GO" id="GO:0031966">
    <property type="term" value="C:mitochondrial membrane"/>
    <property type="evidence" value="ECO:0007669"/>
    <property type="project" value="UniProtKB-SubCell"/>
</dbReference>
<gene>
    <name evidence="8" type="ORF">BS50DRAFT_567340</name>
</gene>
<dbReference type="Proteomes" id="UP000240883">
    <property type="component" value="Unassembled WGS sequence"/>
</dbReference>
<name>A0A2T2PAC4_CORCC</name>
<keyword evidence="3" id="KW-0677">Repeat</keyword>
<evidence type="ECO:0000313" key="8">
    <source>
        <dbReference type="EMBL" id="PSN74506.1"/>
    </source>
</evidence>
<keyword evidence="4" id="KW-0999">Mitochondrion inner membrane</keyword>
<evidence type="ECO:0000256" key="4">
    <source>
        <dbReference type="ARBA" id="ARBA00022792"/>
    </source>
</evidence>
<keyword evidence="5" id="KW-1133">Transmembrane helix</keyword>
<feature type="compositionally biased region" description="Acidic residues" evidence="7">
    <location>
        <begin position="138"/>
        <end position="147"/>
    </location>
</feature>
<feature type="compositionally biased region" description="Basic and acidic residues" evidence="7">
    <location>
        <begin position="415"/>
        <end position="424"/>
    </location>
</feature>
<dbReference type="PANTHER" id="PTHR24089">
    <property type="entry name" value="SOLUTE CARRIER FAMILY 25"/>
    <property type="match status" value="1"/>
</dbReference>
<evidence type="ECO:0000256" key="1">
    <source>
        <dbReference type="ARBA" id="ARBA00004325"/>
    </source>
</evidence>
<dbReference type="OrthoDB" id="77989at2759"/>
<keyword evidence="6" id="KW-0472">Membrane</keyword>
<dbReference type="STRING" id="1448308.A0A2T2PAC4"/>